<gene>
    <name evidence="2" type="ORF">KIN20_001802</name>
</gene>
<dbReference type="PROSITE" id="PS50055">
    <property type="entry name" value="TYR_PHOSPHATASE_PTP"/>
    <property type="match status" value="1"/>
</dbReference>
<keyword evidence="3" id="KW-1185">Reference proteome</keyword>
<dbReference type="Gene3D" id="3.90.190.10">
    <property type="entry name" value="Protein tyrosine phosphatase superfamily"/>
    <property type="match status" value="1"/>
</dbReference>
<accession>A0AAD5MFL7</accession>
<dbReference type="SUPFAM" id="SSF52799">
    <property type="entry name" value="(Phosphotyrosine protein) phosphatases II"/>
    <property type="match status" value="1"/>
</dbReference>
<dbReference type="Proteomes" id="UP001196413">
    <property type="component" value="Unassembled WGS sequence"/>
</dbReference>
<reference evidence="2" key="1">
    <citation type="submission" date="2021-06" db="EMBL/GenBank/DDBJ databases">
        <title>Parelaphostrongylus tenuis whole genome reference sequence.</title>
        <authorList>
            <person name="Garwood T.J."/>
            <person name="Larsen P.A."/>
            <person name="Fountain-Jones N.M."/>
            <person name="Garbe J.R."/>
            <person name="Macchietto M.G."/>
            <person name="Kania S.A."/>
            <person name="Gerhold R.W."/>
            <person name="Richards J.E."/>
            <person name="Wolf T.M."/>
        </authorList>
    </citation>
    <scope>NUCLEOTIDE SEQUENCE</scope>
    <source>
        <strain evidence="2">MNPRO001-30</strain>
        <tissue evidence="2">Meninges</tissue>
    </source>
</reference>
<evidence type="ECO:0000313" key="3">
    <source>
        <dbReference type="Proteomes" id="UP001196413"/>
    </source>
</evidence>
<dbReference type="Pfam" id="PF00102">
    <property type="entry name" value="Y_phosphatase"/>
    <property type="match status" value="1"/>
</dbReference>
<dbReference type="InterPro" id="IPR000242">
    <property type="entry name" value="PTP_cat"/>
</dbReference>
<evidence type="ECO:0000259" key="1">
    <source>
        <dbReference type="PROSITE" id="PS50055"/>
    </source>
</evidence>
<dbReference type="EMBL" id="JAHQIW010000237">
    <property type="protein sequence ID" value="KAJ1346879.1"/>
    <property type="molecule type" value="Genomic_DNA"/>
</dbReference>
<evidence type="ECO:0000313" key="2">
    <source>
        <dbReference type="EMBL" id="KAJ1346879.1"/>
    </source>
</evidence>
<dbReference type="AlphaFoldDB" id="A0AAD5MFL7"/>
<feature type="domain" description="Tyrosine-protein phosphatase" evidence="1">
    <location>
        <begin position="1"/>
        <end position="91"/>
    </location>
</feature>
<dbReference type="InterPro" id="IPR052782">
    <property type="entry name" value="Oocyte-zygote_transition_reg"/>
</dbReference>
<protein>
    <recommendedName>
        <fullName evidence="1">Tyrosine-protein phosphatase domain-containing protein</fullName>
    </recommendedName>
</protein>
<proteinExistence type="predicted"/>
<organism evidence="2 3">
    <name type="scientific">Parelaphostrongylus tenuis</name>
    <name type="common">Meningeal worm</name>
    <dbReference type="NCBI Taxonomy" id="148309"/>
    <lineage>
        <taxon>Eukaryota</taxon>
        <taxon>Metazoa</taxon>
        <taxon>Ecdysozoa</taxon>
        <taxon>Nematoda</taxon>
        <taxon>Chromadorea</taxon>
        <taxon>Rhabditida</taxon>
        <taxon>Rhabditina</taxon>
        <taxon>Rhabditomorpha</taxon>
        <taxon>Strongyloidea</taxon>
        <taxon>Metastrongylidae</taxon>
        <taxon>Parelaphostrongylus</taxon>
    </lineage>
</organism>
<sequence length="126" mass="14578">MTEFVAQNAQGRNRYKAPLPKTCPDFWYMVVQEKSCAILMLCNFMEQNAKKCAEYFPAEEGGTLNFEGDVTVTAKGKELVHILNLKFFTVEIYLSFRSLQQLCSFKEDRCYLTYLSHIISDLLNHT</sequence>
<dbReference type="PANTHER" id="PTHR46163">
    <property type="entry name" value="TYROSINE-PROTEIN PHOSPHATASE-RELATED"/>
    <property type="match status" value="1"/>
</dbReference>
<dbReference type="PANTHER" id="PTHR46163:SF5">
    <property type="entry name" value="TYROSINE-PROTEIN PHOSPHATASE"/>
    <property type="match status" value="1"/>
</dbReference>
<dbReference type="GO" id="GO:0004725">
    <property type="term" value="F:protein tyrosine phosphatase activity"/>
    <property type="evidence" value="ECO:0007669"/>
    <property type="project" value="InterPro"/>
</dbReference>
<comment type="caution">
    <text evidence="2">The sequence shown here is derived from an EMBL/GenBank/DDBJ whole genome shotgun (WGS) entry which is preliminary data.</text>
</comment>
<dbReference type="InterPro" id="IPR029021">
    <property type="entry name" value="Prot-tyrosine_phosphatase-like"/>
</dbReference>
<name>A0AAD5MFL7_PARTN</name>